<proteinExistence type="predicted"/>
<organism evidence="1 2">
    <name type="scientific">Parascaris equorum</name>
    <name type="common">Equine roundworm</name>
    <dbReference type="NCBI Taxonomy" id="6256"/>
    <lineage>
        <taxon>Eukaryota</taxon>
        <taxon>Metazoa</taxon>
        <taxon>Ecdysozoa</taxon>
        <taxon>Nematoda</taxon>
        <taxon>Chromadorea</taxon>
        <taxon>Rhabditida</taxon>
        <taxon>Spirurina</taxon>
        <taxon>Ascaridomorpha</taxon>
        <taxon>Ascaridoidea</taxon>
        <taxon>Ascarididae</taxon>
        <taxon>Parascaris</taxon>
    </lineage>
</organism>
<sequence length="68" mass="7945">MTKFRSSRVSLAIIARLAVSIFAIQANPITRKFRCCRCRFREFILSFRYNYFFVILGAAEYSAGRLVQ</sequence>
<accession>A0A914RWM5</accession>
<dbReference type="AlphaFoldDB" id="A0A914RWM5"/>
<reference evidence="2" key="1">
    <citation type="submission" date="2022-11" db="UniProtKB">
        <authorList>
            <consortium name="WormBaseParasite"/>
        </authorList>
    </citation>
    <scope>IDENTIFICATION</scope>
</reference>
<protein>
    <submittedName>
        <fullName evidence="2">Secreted protein</fullName>
    </submittedName>
</protein>
<dbReference type="Proteomes" id="UP000887564">
    <property type="component" value="Unplaced"/>
</dbReference>
<name>A0A914RWM5_PAREQ</name>
<evidence type="ECO:0000313" key="2">
    <source>
        <dbReference type="WBParaSite" id="PEQ_0000641501-mRNA-1"/>
    </source>
</evidence>
<dbReference type="WBParaSite" id="PEQ_0000641501-mRNA-1">
    <property type="protein sequence ID" value="PEQ_0000641501-mRNA-1"/>
    <property type="gene ID" value="PEQ_0000641501"/>
</dbReference>
<evidence type="ECO:0000313" key="1">
    <source>
        <dbReference type="Proteomes" id="UP000887564"/>
    </source>
</evidence>
<keyword evidence="1" id="KW-1185">Reference proteome</keyword>